<evidence type="ECO:0000256" key="4">
    <source>
        <dbReference type="ARBA" id="ARBA00022723"/>
    </source>
</evidence>
<reference evidence="8 9" key="1">
    <citation type="submission" date="2024-09" db="EMBL/GenBank/DDBJ databases">
        <authorList>
            <person name="Sun Q."/>
            <person name="Mori K."/>
        </authorList>
    </citation>
    <scope>NUCLEOTIDE SEQUENCE [LARGE SCALE GENOMIC DNA]</scope>
    <source>
        <strain evidence="8 9">TBRC 0563</strain>
    </source>
</reference>
<dbReference type="Proteomes" id="UP001589627">
    <property type="component" value="Unassembled WGS sequence"/>
</dbReference>
<evidence type="ECO:0000313" key="9">
    <source>
        <dbReference type="Proteomes" id="UP001589627"/>
    </source>
</evidence>
<evidence type="ECO:0000256" key="3">
    <source>
        <dbReference type="ARBA" id="ARBA00022485"/>
    </source>
</evidence>
<evidence type="ECO:0000256" key="2">
    <source>
        <dbReference type="ARBA" id="ARBA00009173"/>
    </source>
</evidence>
<keyword evidence="6" id="KW-0411">Iron-sulfur</keyword>
<dbReference type="EMBL" id="JBHLZP010000250">
    <property type="protein sequence ID" value="MFB9836088.1"/>
    <property type="molecule type" value="Genomic_DNA"/>
</dbReference>
<dbReference type="PANTHER" id="PTHR42989">
    <property type="entry name" value="HYDROGENASE-4 COMPONENT I"/>
    <property type="match status" value="1"/>
</dbReference>
<accession>A0ABV5YN56</accession>
<gene>
    <name evidence="8" type="ORF">ACFFNX_28305</name>
</gene>
<organism evidence="8 9">
    <name type="scientific">Actinoallomurus acaciae</name>
    <dbReference type="NCBI Taxonomy" id="502577"/>
    <lineage>
        <taxon>Bacteria</taxon>
        <taxon>Bacillati</taxon>
        <taxon>Actinomycetota</taxon>
        <taxon>Actinomycetes</taxon>
        <taxon>Streptosporangiales</taxon>
        <taxon>Thermomonosporaceae</taxon>
        <taxon>Actinoallomurus</taxon>
    </lineage>
</organism>
<name>A0ABV5YN56_9ACTN</name>
<dbReference type="Gene3D" id="3.40.50.12280">
    <property type="match status" value="1"/>
</dbReference>
<comment type="cofactor">
    <cofactor evidence="1">
        <name>[4Fe-4S] cluster</name>
        <dbReference type="ChEBI" id="CHEBI:49883"/>
    </cofactor>
</comment>
<protein>
    <submittedName>
        <fullName evidence="8">NADH-quinone oxidoreductase subunit B family protein</fullName>
        <ecNumber evidence="8">1.-.-.-</ecNumber>
    </submittedName>
</protein>
<dbReference type="GO" id="GO:0016491">
    <property type="term" value="F:oxidoreductase activity"/>
    <property type="evidence" value="ECO:0007669"/>
    <property type="project" value="UniProtKB-KW"/>
</dbReference>
<evidence type="ECO:0000256" key="1">
    <source>
        <dbReference type="ARBA" id="ARBA00001966"/>
    </source>
</evidence>
<keyword evidence="3" id="KW-0004">4Fe-4S</keyword>
<comment type="similarity">
    <text evidence="2">Belongs to the complex I 20 kDa subunit family.</text>
</comment>
<proteinExistence type="inferred from homology"/>
<dbReference type="PANTHER" id="PTHR42989:SF1">
    <property type="entry name" value="FORMATE HYDROGENLYASE SUBUNIT 7-RELATED"/>
    <property type="match status" value="1"/>
</dbReference>
<dbReference type="SUPFAM" id="SSF56770">
    <property type="entry name" value="HydA/Nqo6-like"/>
    <property type="match status" value="1"/>
</dbReference>
<sequence>MGEIRMGLIGKIWDTGRVAEAAPPVPERAKGEAVARVSGSVQVRHVDAGSCNGCEVEIGQAFSPVYDAERYGVRLVASPRHADALVVTGPVTHNMADALRKTYEAAPRPCLVVALGDCARDCGMFAGGYGVAGPVSDFVPVDVQVPGCPPPPEAIVAALRGLSGR</sequence>
<feature type="domain" description="NADH:ubiquinone oxidoreductase-like 20kDa subunit" evidence="7">
    <location>
        <begin position="51"/>
        <end position="160"/>
    </location>
</feature>
<evidence type="ECO:0000256" key="5">
    <source>
        <dbReference type="ARBA" id="ARBA00023004"/>
    </source>
</evidence>
<dbReference type="EC" id="1.-.-.-" evidence="8"/>
<dbReference type="InterPro" id="IPR052375">
    <property type="entry name" value="Complex_I_20kDa-like"/>
</dbReference>
<keyword evidence="8" id="KW-0560">Oxidoreductase</keyword>
<evidence type="ECO:0000313" key="8">
    <source>
        <dbReference type="EMBL" id="MFB9836088.1"/>
    </source>
</evidence>
<keyword evidence="9" id="KW-1185">Reference proteome</keyword>
<dbReference type="Pfam" id="PF01058">
    <property type="entry name" value="Oxidored_q6"/>
    <property type="match status" value="1"/>
</dbReference>
<dbReference type="InterPro" id="IPR006137">
    <property type="entry name" value="NADH_UbQ_OxRdtase-like_20kDa"/>
</dbReference>
<evidence type="ECO:0000256" key="6">
    <source>
        <dbReference type="ARBA" id="ARBA00023014"/>
    </source>
</evidence>
<dbReference type="RefSeq" id="WP_378208632.1">
    <property type="nucleotide sequence ID" value="NZ_JBHLZP010000250.1"/>
</dbReference>
<dbReference type="NCBIfam" id="NF005012">
    <property type="entry name" value="PRK06411.1"/>
    <property type="match status" value="1"/>
</dbReference>
<keyword evidence="5" id="KW-0408">Iron</keyword>
<keyword evidence="4" id="KW-0479">Metal-binding</keyword>
<comment type="caution">
    <text evidence="8">The sequence shown here is derived from an EMBL/GenBank/DDBJ whole genome shotgun (WGS) entry which is preliminary data.</text>
</comment>
<evidence type="ECO:0000259" key="7">
    <source>
        <dbReference type="Pfam" id="PF01058"/>
    </source>
</evidence>